<dbReference type="RefSeq" id="WP_141385955.1">
    <property type="nucleotide sequence ID" value="NZ_BJNQ01000003.1"/>
</dbReference>
<dbReference type="Proteomes" id="UP000317410">
    <property type="component" value="Unassembled WGS sequence"/>
</dbReference>
<evidence type="ECO:0000313" key="2">
    <source>
        <dbReference type="EMBL" id="GEC74556.1"/>
    </source>
</evidence>
<keyword evidence="1" id="KW-0472">Membrane</keyword>
<sequence>MPTLSVGATAPRAEDGARGALILVAASLATLGIAGALAFYLLPVGFGLTGAILALAQVGAILLGAALVASSTITIRRHQRRRAALAAVAAALGWEYRADIGDHVWGGSIDEQIDRGSRTARDHLDGRRSEIPFDSVERIFVVGDREGATVHTVRAVRIPLPSEAPRITLRSRRGGGALSVLPRRPTGRSRFRLEGDFSDVFDVSVPTGYETDALYVLTPDLMVILLDASADLDLEIVDSTLHVYFPAVDLTDDAELHRFLTVIAALHGRFGLRTLLYRDEAAAPLDPEAYRRDGDALAARARRVDTRVRWWPVLAAVATPLVPMLIAVVWLLLAG</sequence>
<accession>A0A4Y4B2G2</accession>
<dbReference type="AlphaFoldDB" id="A0A4Y4B2G2"/>
<evidence type="ECO:0000313" key="3">
    <source>
        <dbReference type="Proteomes" id="UP000317410"/>
    </source>
</evidence>
<proteinExistence type="predicted"/>
<protein>
    <submittedName>
        <fullName evidence="2">Uncharacterized protein</fullName>
    </submittedName>
</protein>
<evidence type="ECO:0000256" key="1">
    <source>
        <dbReference type="SAM" id="Phobius"/>
    </source>
</evidence>
<gene>
    <name evidence="2" type="ORF">MLI01_07010</name>
</gene>
<dbReference type="EMBL" id="BJNQ01000003">
    <property type="protein sequence ID" value="GEC74556.1"/>
    <property type="molecule type" value="Genomic_DNA"/>
</dbReference>
<reference evidence="2 3" key="1">
    <citation type="submission" date="2019-06" db="EMBL/GenBank/DDBJ databases">
        <title>Whole genome shotgun sequence of Microbacterium liquefaciens NBRC 15037.</title>
        <authorList>
            <person name="Hosoyama A."/>
            <person name="Uohara A."/>
            <person name="Ohji S."/>
            <person name="Ichikawa N."/>
        </authorList>
    </citation>
    <scope>NUCLEOTIDE SEQUENCE [LARGE SCALE GENOMIC DNA]</scope>
    <source>
        <strain evidence="2 3">NBRC 15037</strain>
    </source>
</reference>
<comment type="caution">
    <text evidence="2">The sequence shown here is derived from an EMBL/GenBank/DDBJ whole genome shotgun (WGS) entry which is preliminary data.</text>
</comment>
<feature type="transmembrane region" description="Helical" evidence="1">
    <location>
        <begin position="20"/>
        <end position="42"/>
    </location>
</feature>
<feature type="transmembrane region" description="Helical" evidence="1">
    <location>
        <begin position="310"/>
        <end position="333"/>
    </location>
</feature>
<organism evidence="2 3">
    <name type="scientific">Microbacterium maritypicum</name>
    <name type="common">Microbacterium liquefaciens</name>
    <dbReference type="NCBI Taxonomy" id="33918"/>
    <lineage>
        <taxon>Bacteria</taxon>
        <taxon>Bacillati</taxon>
        <taxon>Actinomycetota</taxon>
        <taxon>Actinomycetes</taxon>
        <taxon>Micrococcales</taxon>
        <taxon>Microbacteriaceae</taxon>
        <taxon>Microbacterium</taxon>
    </lineage>
</organism>
<keyword evidence="1" id="KW-0812">Transmembrane</keyword>
<feature type="transmembrane region" description="Helical" evidence="1">
    <location>
        <begin position="48"/>
        <end position="73"/>
    </location>
</feature>
<keyword evidence="1" id="KW-1133">Transmembrane helix</keyword>
<name>A0A4Y4B2G2_MICMQ</name>